<proteinExistence type="predicted"/>
<dbReference type="InterPro" id="IPR008780">
    <property type="entry name" value="Plasmodium_Vir"/>
</dbReference>
<dbReference type="AlphaFoldDB" id="A0A1A9AHU8"/>
<feature type="transmembrane region" description="Helical" evidence="1">
    <location>
        <begin position="97"/>
        <end position="119"/>
    </location>
</feature>
<keyword evidence="1" id="KW-0812">Transmembrane</keyword>
<dbReference type="Proteomes" id="UP000078555">
    <property type="component" value="Unassembled WGS sequence"/>
</dbReference>
<evidence type="ECO:0000313" key="2">
    <source>
        <dbReference type="EMBL" id="SBT55674.1"/>
    </source>
</evidence>
<protein>
    <submittedName>
        <fullName evidence="2">PIR Superfamily Protein</fullName>
    </submittedName>
</protein>
<sequence>MPKPPDSTNFLELFQKSSKELNSEKFYDALNNVSPDLSKYQAECKNINVRSHHDQMAKICEKYLSYLESCEALNNKNFSYDVSKLMNYWLYDKITNIFHLFLIYIFFSLVLNLLFFCFLMKL</sequence>
<evidence type="ECO:0000313" key="3">
    <source>
        <dbReference type="Proteomes" id="UP000078555"/>
    </source>
</evidence>
<dbReference type="Pfam" id="PF05795">
    <property type="entry name" value="Plasmodium_Vir"/>
    <property type="match status" value="1"/>
</dbReference>
<keyword evidence="1" id="KW-0472">Membrane</keyword>
<gene>
    <name evidence="2" type="ORF">POVWA1_071480</name>
</gene>
<dbReference type="EMBL" id="FLRD01000807">
    <property type="protein sequence ID" value="SBT55674.1"/>
    <property type="molecule type" value="Genomic_DNA"/>
</dbReference>
<keyword evidence="3" id="KW-1185">Reference proteome</keyword>
<keyword evidence="1" id="KW-1133">Transmembrane helix</keyword>
<reference evidence="3" key="1">
    <citation type="submission" date="2016-05" db="EMBL/GenBank/DDBJ databases">
        <authorList>
            <person name="Naeem Raeece"/>
        </authorList>
    </citation>
    <scope>NUCLEOTIDE SEQUENCE [LARGE SCALE GENOMIC DNA]</scope>
</reference>
<accession>A0A1A9AHU8</accession>
<organism evidence="2 3">
    <name type="scientific">Plasmodium ovale wallikeri</name>
    <dbReference type="NCBI Taxonomy" id="864142"/>
    <lineage>
        <taxon>Eukaryota</taxon>
        <taxon>Sar</taxon>
        <taxon>Alveolata</taxon>
        <taxon>Apicomplexa</taxon>
        <taxon>Aconoidasida</taxon>
        <taxon>Haemosporida</taxon>
        <taxon>Plasmodiidae</taxon>
        <taxon>Plasmodium</taxon>
        <taxon>Plasmodium (Plasmodium)</taxon>
    </lineage>
</organism>
<evidence type="ECO:0000256" key="1">
    <source>
        <dbReference type="SAM" id="Phobius"/>
    </source>
</evidence>
<name>A0A1A9AHU8_PLAOA</name>